<dbReference type="Gene3D" id="3.40.50.280">
    <property type="entry name" value="Cobalamin-binding domain"/>
    <property type="match status" value="1"/>
</dbReference>
<evidence type="ECO:0000256" key="6">
    <source>
        <dbReference type="ARBA" id="ARBA00023235"/>
    </source>
</evidence>
<comment type="caution">
    <text evidence="10">The sequence shown here is derived from an EMBL/GenBank/DDBJ whole genome shotgun (WGS) entry which is preliminary data.</text>
</comment>
<dbReference type="RefSeq" id="WP_168103466.1">
    <property type="nucleotide sequence ID" value="NZ_JAATEN010000018.1"/>
</dbReference>
<feature type="domain" description="B12-binding" evidence="9">
    <location>
        <begin position="531"/>
        <end position="660"/>
    </location>
</feature>
<reference evidence="10 11" key="1">
    <citation type="submission" date="2020-03" db="EMBL/GenBank/DDBJ databases">
        <title>WGS of actinomycetes isolated from Thailand.</title>
        <authorList>
            <person name="Thawai C."/>
        </authorList>
    </citation>
    <scope>NUCLEOTIDE SEQUENCE [LARGE SCALE GENOMIC DNA]</scope>
    <source>
        <strain evidence="10 11">PLAI 1-29</strain>
    </source>
</reference>
<keyword evidence="11" id="KW-1185">Reference proteome</keyword>
<evidence type="ECO:0000256" key="1">
    <source>
        <dbReference type="ARBA" id="ARBA00001922"/>
    </source>
</evidence>
<dbReference type="PANTHER" id="PTHR48101:SF3">
    <property type="entry name" value="COENZYME B12-DEPENDENT MUTASE"/>
    <property type="match status" value="1"/>
</dbReference>
<evidence type="ECO:0000259" key="9">
    <source>
        <dbReference type="PROSITE" id="PS51332"/>
    </source>
</evidence>
<evidence type="ECO:0000313" key="11">
    <source>
        <dbReference type="Proteomes" id="UP000695264"/>
    </source>
</evidence>
<dbReference type="InterPro" id="IPR036724">
    <property type="entry name" value="Cobalamin-bd_sf"/>
</dbReference>
<protein>
    <submittedName>
        <fullName evidence="10">Protein meaA</fullName>
    </submittedName>
</protein>
<comment type="similarity">
    <text evidence="2">Belongs to the methylmalonyl-CoA mutase family.</text>
</comment>
<feature type="compositionally biased region" description="Low complexity" evidence="8">
    <location>
        <begin position="692"/>
        <end position="706"/>
    </location>
</feature>
<accession>A0ABX1BYT3</accession>
<gene>
    <name evidence="10" type="ORF">HCK00_20405</name>
</gene>
<dbReference type="SUPFAM" id="SSF52242">
    <property type="entry name" value="Cobalamin (vitamin B12)-binding domain"/>
    <property type="match status" value="1"/>
</dbReference>
<name>A0ABX1BYT3_9ACTN</name>
<feature type="region of interest" description="Disordered" evidence="8">
    <location>
        <begin position="664"/>
        <end position="706"/>
    </location>
</feature>
<dbReference type="PROSITE" id="PS51332">
    <property type="entry name" value="B12_BINDING"/>
    <property type="match status" value="1"/>
</dbReference>
<dbReference type="EMBL" id="JAATEN010000018">
    <property type="protein sequence ID" value="NJQ02836.1"/>
    <property type="molecule type" value="Genomic_DNA"/>
</dbReference>
<comment type="subunit">
    <text evidence="3">Heterodimer of an alpha and a beta chain.</text>
</comment>
<evidence type="ECO:0000256" key="3">
    <source>
        <dbReference type="ARBA" id="ARBA00011870"/>
    </source>
</evidence>
<dbReference type="SUPFAM" id="SSF51703">
    <property type="entry name" value="Cobalamin (vitamin B12)-dependent enzymes"/>
    <property type="match status" value="1"/>
</dbReference>
<dbReference type="NCBIfam" id="TIGR00641">
    <property type="entry name" value="acid_CoA_mut_N"/>
    <property type="match status" value="1"/>
</dbReference>
<dbReference type="Pfam" id="PF01642">
    <property type="entry name" value="MM_CoA_mutase"/>
    <property type="match status" value="1"/>
</dbReference>
<evidence type="ECO:0000313" key="10">
    <source>
        <dbReference type="EMBL" id="NJQ02836.1"/>
    </source>
</evidence>
<sequence length="706" mass="76746">MTERHKDRPWLMRTYGGHSTAEASNELYRRNLAKGQTGLSVAFDLPTQTGYDPDHVLARGEAGRVGVPVSHLGDMRRLFQDIPLERMNTSMTINATAMWLLALYQVVAEEQGAEITTLSGTTQNDIVKEYLSRGTHVFPPGPSLRLTTDLITYTVANVPRWNPINICSYHLQEAGATPVQEIAYAMSTAIAVLDAVRDSGQVPPERFGDVVARISFFVNAGVRFVEEMCKMRAFGRVWDRITRERYGVEDARQRRFRYGVQVNSLGLTESQPENNVQRIVLEMLAVTLSKDARARAVQLPAWNEALGLPRPWDQQWSLRVQQVLAHESDLLEYEDLFAGSHVVEEVTDSLVRESWAEIERIQEMGGAMAAVESGYLKSELVASHARRRARIESGEERIVGVNCHTETEPSPLTADLDTAVLTVDPGNEARVTEALHHWRDARDEPRAQEAVAALKAAAAGEENLMPATLECARAGVTTGEWAWALRDVFGEFRAPTGVSGAPVAVAAGEGGPLAAVRAKAARTAEELGSGRLRLLVGKPGLDGHSNGAEQIAVRARDAGFEVVYQGIRLTPGQIAAAAVAEDVHCVGLSILSGSHAELVPDVLDRLRRAGAADLPVVVGGIIPGADARALRAAGVAAVFTPKDFGITEIIGRIVDEIRAAHRLAPLTDPPAGPGDRPEGRPHPPEQRRQSDQPHQPHQPHSQEATA</sequence>
<evidence type="ECO:0000256" key="2">
    <source>
        <dbReference type="ARBA" id="ARBA00008465"/>
    </source>
</evidence>
<dbReference type="NCBIfam" id="TIGR00640">
    <property type="entry name" value="acid_CoA_mut_C"/>
    <property type="match status" value="1"/>
</dbReference>
<dbReference type="Gene3D" id="3.20.20.240">
    <property type="entry name" value="Methylmalonyl-CoA mutase"/>
    <property type="match status" value="1"/>
</dbReference>
<organism evidence="10 11">
    <name type="scientific">Streptomyces zingiberis</name>
    <dbReference type="NCBI Taxonomy" id="2053010"/>
    <lineage>
        <taxon>Bacteria</taxon>
        <taxon>Bacillati</taxon>
        <taxon>Actinomycetota</taxon>
        <taxon>Actinomycetes</taxon>
        <taxon>Kitasatosporales</taxon>
        <taxon>Streptomycetaceae</taxon>
        <taxon>Streptomyces</taxon>
    </lineage>
</organism>
<evidence type="ECO:0000256" key="7">
    <source>
        <dbReference type="ARBA" id="ARBA00023285"/>
    </source>
</evidence>
<dbReference type="InterPro" id="IPR006159">
    <property type="entry name" value="Acid_CoA_mut_C"/>
</dbReference>
<dbReference type="PANTHER" id="PTHR48101">
    <property type="entry name" value="METHYLMALONYL-COA MUTASE, MITOCHONDRIAL-RELATED"/>
    <property type="match status" value="1"/>
</dbReference>
<dbReference type="InterPro" id="IPR006099">
    <property type="entry name" value="MeMalonylCoA_mutase_a/b_cat"/>
</dbReference>
<feature type="compositionally biased region" description="Basic and acidic residues" evidence="8">
    <location>
        <begin position="675"/>
        <end position="691"/>
    </location>
</feature>
<evidence type="ECO:0000256" key="8">
    <source>
        <dbReference type="SAM" id="MobiDB-lite"/>
    </source>
</evidence>
<keyword evidence="7" id="KW-0170">Cobalt</keyword>
<keyword evidence="4" id="KW-0846">Cobalamin</keyword>
<dbReference type="Proteomes" id="UP000695264">
    <property type="component" value="Unassembled WGS sequence"/>
</dbReference>
<dbReference type="InterPro" id="IPR016176">
    <property type="entry name" value="Cbl-dep_enz_cat"/>
</dbReference>
<evidence type="ECO:0000256" key="4">
    <source>
        <dbReference type="ARBA" id="ARBA00022628"/>
    </source>
</evidence>
<dbReference type="InterPro" id="IPR006158">
    <property type="entry name" value="Cobalamin-bd"/>
</dbReference>
<dbReference type="InterPro" id="IPR006098">
    <property type="entry name" value="MMCoA_mutase_a_cat"/>
</dbReference>
<dbReference type="CDD" id="cd02071">
    <property type="entry name" value="MM_CoA_mut_B12_BD"/>
    <property type="match status" value="1"/>
</dbReference>
<keyword evidence="6" id="KW-0413">Isomerase</keyword>
<evidence type="ECO:0000256" key="5">
    <source>
        <dbReference type="ARBA" id="ARBA00022723"/>
    </source>
</evidence>
<comment type="cofactor">
    <cofactor evidence="1">
        <name>adenosylcob(III)alamin</name>
        <dbReference type="ChEBI" id="CHEBI:18408"/>
    </cofactor>
</comment>
<keyword evidence="5" id="KW-0479">Metal-binding</keyword>
<dbReference type="Pfam" id="PF02310">
    <property type="entry name" value="B12-binding"/>
    <property type="match status" value="1"/>
</dbReference>
<proteinExistence type="inferred from homology"/>